<dbReference type="EMBL" id="JAWDGP010004442">
    <property type="protein sequence ID" value="KAK3764407.1"/>
    <property type="molecule type" value="Genomic_DNA"/>
</dbReference>
<keyword evidence="2" id="KW-1185">Reference proteome</keyword>
<organism evidence="1 2">
    <name type="scientific">Elysia crispata</name>
    <name type="common">lettuce slug</name>
    <dbReference type="NCBI Taxonomy" id="231223"/>
    <lineage>
        <taxon>Eukaryota</taxon>
        <taxon>Metazoa</taxon>
        <taxon>Spiralia</taxon>
        <taxon>Lophotrochozoa</taxon>
        <taxon>Mollusca</taxon>
        <taxon>Gastropoda</taxon>
        <taxon>Heterobranchia</taxon>
        <taxon>Euthyneura</taxon>
        <taxon>Panpulmonata</taxon>
        <taxon>Sacoglossa</taxon>
        <taxon>Placobranchoidea</taxon>
        <taxon>Plakobranchidae</taxon>
        <taxon>Elysia</taxon>
    </lineage>
</organism>
<evidence type="ECO:0000313" key="2">
    <source>
        <dbReference type="Proteomes" id="UP001283361"/>
    </source>
</evidence>
<proteinExistence type="predicted"/>
<comment type="caution">
    <text evidence="1">The sequence shown here is derived from an EMBL/GenBank/DDBJ whole genome shotgun (WGS) entry which is preliminary data.</text>
</comment>
<accession>A0AAE0Z7X2</accession>
<reference evidence="1" key="1">
    <citation type="journal article" date="2023" name="G3 (Bethesda)">
        <title>A reference genome for the long-term kleptoplast-retaining sea slug Elysia crispata morphotype clarki.</title>
        <authorList>
            <person name="Eastman K.E."/>
            <person name="Pendleton A.L."/>
            <person name="Shaikh M.A."/>
            <person name="Suttiyut T."/>
            <person name="Ogas R."/>
            <person name="Tomko P."/>
            <person name="Gavelis G."/>
            <person name="Widhalm J.R."/>
            <person name="Wisecaver J.H."/>
        </authorList>
    </citation>
    <scope>NUCLEOTIDE SEQUENCE</scope>
    <source>
        <strain evidence="1">ECLA1</strain>
    </source>
</reference>
<evidence type="ECO:0000313" key="1">
    <source>
        <dbReference type="EMBL" id="KAK3764407.1"/>
    </source>
</evidence>
<dbReference type="AlphaFoldDB" id="A0AAE0Z7X2"/>
<name>A0AAE0Z7X2_9GAST</name>
<sequence>MFRDTWPSQARIQFALVTTRALDAFLSPSVTSMDLTVTR</sequence>
<gene>
    <name evidence="1" type="ORF">RRG08_040003</name>
</gene>
<protein>
    <submittedName>
        <fullName evidence="1">Uncharacterized protein</fullName>
    </submittedName>
</protein>
<dbReference type="Proteomes" id="UP001283361">
    <property type="component" value="Unassembled WGS sequence"/>
</dbReference>